<reference evidence="2" key="1">
    <citation type="submission" date="2020-11" db="EMBL/GenBank/DDBJ databases">
        <title>Isolation and identification of active actinomycetes.</title>
        <authorList>
            <person name="Sun X."/>
        </authorList>
    </citation>
    <scope>NUCLEOTIDE SEQUENCE</scope>
    <source>
        <strain evidence="2">NEAU-A11</strain>
    </source>
</reference>
<dbReference type="RefSeq" id="WP_196421021.1">
    <property type="nucleotide sequence ID" value="NZ_JADQTO010000064.1"/>
</dbReference>
<dbReference type="Pfam" id="PF14106">
    <property type="entry name" value="DUF4279"/>
    <property type="match status" value="1"/>
</dbReference>
<dbReference type="InterPro" id="IPR025459">
    <property type="entry name" value="DUF4279"/>
</dbReference>
<feature type="region of interest" description="Disordered" evidence="1">
    <location>
        <begin position="22"/>
        <end position="46"/>
    </location>
</feature>
<accession>A0A931G5X8</accession>
<proteinExistence type="predicted"/>
<organism evidence="2 3">
    <name type="scientific">Actinoplanes aureus</name>
    <dbReference type="NCBI Taxonomy" id="2792083"/>
    <lineage>
        <taxon>Bacteria</taxon>
        <taxon>Bacillati</taxon>
        <taxon>Actinomycetota</taxon>
        <taxon>Actinomycetes</taxon>
        <taxon>Micromonosporales</taxon>
        <taxon>Micromonosporaceae</taxon>
        <taxon>Actinoplanes</taxon>
    </lineage>
</organism>
<evidence type="ECO:0000313" key="3">
    <source>
        <dbReference type="Proteomes" id="UP000598146"/>
    </source>
</evidence>
<name>A0A931G5X8_9ACTN</name>
<dbReference type="Proteomes" id="UP000598146">
    <property type="component" value="Unassembled WGS sequence"/>
</dbReference>
<evidence type="ECO:0000256" key="1">
    <source>
        <dbReference type="SAM" id="MobiDB-lite"/>
    </source>
</evidence>
<dbReference type="EMBL" id="JADQTO010000064">
    <property type="protein sequence ID" value="MBG0569281.1"/>
    <property type="molecule type" value="Genomic_DNA"/>
</dbReference>
<sequence length="130" mass="14190">MTFIIQSEVLAADEISERMGLQPTNVVDKGAPTSWRNPGPAQRRHTTWELASSLPEDAEPAAHLEALLPLLEPRSSALRQIRGTGATAFWSCFVTAKPTGNMLWLEPDVLSRLGQLGAALEFDIYDSDGD</sequence>
<dbReference type="AlphaFoldDB" id="A0A931G5X8"/>
<keyword evidence="3" id="KW-1185">Reference proteome</keyword>
<protein>
    <submittedName>
        <fullName evidence="2">DUF4279 domain-containing protein</fullName>
    </submittedName>
</protein>
<gene>
    <name evidence="2" type="ORF">I4J89_48590</name>
</gene>
<comment type="caution">
    <text evidence="2">The sequence shown here is derived from an EMBL/GenBank/DDBJ whole genome shotgun (WGS) entry which is preliminary data.</text>
</comment>
<evidence type="ECO:0000313" key="2">
    <source>
        <dbReference type="EMBL" id="MBG0569281.1"/>
    </source>
</evidence>